<organism evidence="1 2">
    <name type="scientific">Auriscalpium vulgare</name>
    <dbReference type="NCBI Taxonomy" id="40419"/>
    <lineage>
        <taxon>Eukaryota</taxon>
        <taxon>Fungi</taxon>
        <taxon>Dikarya</taxon>
        <taxon>Basidiomycota</taxon>
        <taxon>Agaricomycotina</taxon>
        <taxon>Agaricomycetes</taxon>
        <taxon>Russulales</taxon>
        <taxon>Auriscalpiaceae</taxon>
        <taxon>Auriscalpium</taxon>
    </lineage>
</organism>
<evidence type="ECO:0000313" key="2">
    <source>
        <dbReference type="Proteomes" id="UP000814033"/>
    </source>
</evidence>
<gene>
    <name evidence="1" type="ORF">FA95DRAFT_1591398</name>
</gene>
<reference evidence="1" key="1">
    <citation type="submission" date="2021-02" db="EMBL/GenBank/DDBJ databases">
        <authorList>
            <consortium name="DOE Joint Genome Institute"/>
            <person name="Ahrendt S."/>
            <person name="Looney B.P."/>
            <person name="Miyauchi S."/>
            <person name="Morin E."/>
            <person name="Drula E."/>
            <person name="Courty P.E."/>
            <person name="Chicoki N."/>
            <person name="Fauchery L."/>
            <person name="Kohler A."/>
            <person name="Kuo A."/>
            <person name="Labutti K."/>
            <person name="Pangilinan J."/>
            <person name="Lipzen A."/>
            <person name="Riley R."/>
            <person name="Andreopoulos W."/>
            <person name="He G."/>
            <person name="Johnson J."/>
            <person name="Barry K.W."/>
            <person name="Grigoriev I.V."/>
            <person name="Nagy L."/>
            <person name="Hibbett D."/>
            <person name="Henrissat B."/>
            <person name="Matheny P.B."/>
            <person name="Labbe J."/>
            <person name="Martin F."/>
        </authorList>
    </citation>
    <scope>NUCLEOTIDE SEQUENCE</scope>
    <source>
        <strain evidence="1">FP105234-sp</strain>
    </source>
</reference>
<reference evidence="1" key="2">
    <citation type="journal article" date="2022" name="New Phytol.">
        <title>Evolutionary transition to the ectomycorrhizal habit in the genomes of a hyperdiverse lineage of mushroom-forming fungi.</title>
        <authorList>
            <person name="Looney B."/>
            <person name="Miyauchi S."/>
            <person name="Morin E."/>
            <person name="Drula E."/>
            <person name="Courty P.E."/>
            <person name="Kohler A."/>
            <person name="Kuo A."/>
            <person name="LaButti K."/>
            <person name="Pangilinan J."/>
            <person name="Lipzen A."/>
            <person name="Riley R."/>
            <person name="Andreopoulos W."/>
            <person name="He G."/>
            <person name="Johnson J."/>
            <person name="Nolan M."/>
            <person name="Tritt A."/>
            <person name="Barry K.W."/>
            <person name="Grigoriev I.V."/>
            <person name="Nagy L.G."/>
            <person name="Hibbett D."/>
            <person name="Henrissat B."/>
            <person name="Matheny P.B."/>
            <person name="Labbe J."/>
            <person name="Martin F.M."/>
        </authorList>
    </citation>
    <scope>NUCLEOTIDE SEQUENCE</scope>
    <source>
        <strain evidence="1">FP105234-sp</strain>
    </source>
</reference>
<keyword evidence="2" id="KW-1185">Reference proteome</keyword>
<sequence>MSSLAATLLVFLASFYGLVYLNKRRLRKKHPYPLGPPPLPLIGNLLDLPRDTPWLTYAEWAKIYGDVFSVEVVGRRIIVINSSAAAKDLFEKRGSIYSDRPTIPMFGDKLMNWNWMVQLLPYGDHWRMTRRTLDRGMRPSALVQYRSMIEAKVLDFVSHLAEAPESFFKHTERLQASIIMSMAYGYDVQPENDSFLAVVQEASEIAVAVALPGSILVNDLPILSPTVLHVPRWFPGTSFWKIAQRGRELGELMVNDPISFVKNSMVVSTLLTAFLVLALHPDMQRKAQTELDAVTGRSRPPTFEDRPHLPYVDAFCKELIRWHPIAPLGLPRMVQEDDVYRRYFIPKGALLMVNAWAILRDPETYPNPEAFIPERFLTDDGLLKDNCDLALAPAFGFGRRVCPGRHLADAVVFMTVVSVLSAFDVAKAKDADGMEIPIAGTYAGNLVSLPEPFQCSITSRSVE</sequence>
<proteinExistence type="predicted"/>
<comment type="caution">
    <text evidence="1">The sequence shown here is derived from an EMBL/GenBank/DDBJ whole genome shotgun (WGS) entry which is preliminary data.</text>
</comment>
<evidence type="ECO:0000313" key="1">
    <source>
        <dbReference type="EMBL" id="KAI0040055.1"/>
    </source>
</evidence>
<name>A0ACB8R7Z1_9AGAM</name>
<dbReference type="Proteomes" id="UP000814033">
    <property type="component" value="Unassembled WGS sequence"/>
</dbReference>
<dbReference type="EMBL" id="MU276233">
    <property type="protein sequence ID" value="KAI0040055.1"/>
    <property type="molecule type" value="Genomic_DNA"/>
</dbReference>
<protein>
    <submittedName>
        <fullName evidence="1">Cytochrome P450</fullName>
    </submittedName>
</protein>
<accession>A0ACB8R7Z1</accession>